<dbReference type="GO" id="GO:0005768">
    <property type="term" value="C:endosome"/>
    <property type="evidence" value="ECO:0007669"/>
    <property type="project" value="TreeGrafter"/>
</dbReference>
<keyword evidence="2" id="KW-0653">Protein transport</keyword>
<dbReference type="SUPFAM" id="SSF50978">
    <property type="entry name" value="WD40 repeat-like"/>
    <property type="match status" value="1"/>
</dbReference>
<dbReference type="GO" id="GO:0030897">
    <property type="term" value="C:HOPS complex"/>
    <property type="evidence" value="ECO:0007669"/>
    <property type="project" value="TreeGrafter"/>
</dbReference>
<dbReference type="InterPro" id="IPR016534">
    <property type="entry name" value="VPS16"/>
</dbReference>
<evidence type="ECO:0000259" key="3">
    <source>
        <dbReference type="Pfam" id="PF04840"/>
    </source>
</evidence>
<evidence type="ECO:0000259" key="4">
    <source>
        <dbReference type="Pfam" id="PF04841"/>
    </source>
</evidence>
<dbReference type="GO" id="GO:0042144">
    <property type="term" value="P:vacuole fusion, non-autophagic"/>
    <property type="evidence" value="ECO:0007669"/>
    <property type="project" value="TreeGrafter"/>
</dbReference>
<dbReference type="PANTHER" id="PTHR12811:SF0">
    <property type="entry name" value="VACUOLAR PROTEIN SORTING-ASSOCIATED PROTEIN 16 HOMOLOG"/>
    <property type="match status" value="1"/>
</dbReference>
<feature type="domain" description="Vps16 N-terminal" evidence="4">
    <location>
        <begin position="5"/>
        <end position="466"/>
    </location>
</feature>
<organism evidence="5 6">
    <name type="scientific">Candida parapsilosis</name>
    <name type="common">Yeast</name>
    <dbReference type="NCBI Taxonomy" id="5480"/>
    <lineage>
        <taxon>Eukaryota</taxon>
        <taxon>Fungi</taxon>
        <taxon>Dikarya</taxon>
        <taxon>Ascomycota</taxon>
        <taxon>Saccharomycotina</taxon>
        <taxon>Pichiomycetes</taxon>
        <taxon>Debaryomycetaceae</taxon>
        <taxon>Candida/Lodderomyces clade</taxon>
        <taxon>Candida</taxon>
    </lineage>
</organism>
<protein>
    <recommendedName>
        <fullName evidence="2">Probable vacuolar protein sorting-associated protein 16 homolog</fullName>
    </recommendedName>
</protein>
<dbReference type="GO" id="GO:0016197">
    <property type="term" value="P:endosomal transport"/>
    <property type="evidence" value="ECO:0007669"/>
    <property type="project" value="TreeGrafter"/>
</dbReference>
<evidence type="ECO:0000313" key="5">
    <source>
        <dbReference type="EMBL" id="KAF6057420.1"/>
    </source>
</evidence>
<evidence type="ECO:0000256" key="1">
    <source>
        <dbReference type="ARBA" id="ARBA00009250"/>
    </source>
</evidence>
<dbReference type="InterPro" id="IPR036322">
    <property type="entry name" value="WD40_repeat_dom_sf"/>
</dbReference>
<dbReference type="AlphaFoldDB" id="A0A8X7NPS9"/>
<dbReference type="InterPro" id="IPR006926">
    <property type="entry name" value="Vps16_N"/>
</dbReference>
<evidence type="ECO:0000313" key="6">
    <source>
        <dbReference type="Proteomes" id="UP000590412"/>
    </source>
</evidence>
<evidence type="ECO:0000256" key="2">
    <source>
        <dbReference type="PIRNR" id="PIRNR007949"/>
    </source>
</evidence>
<dbReference type="InterPro" id="IPR006925">
    <property type="entry name" value="Vps16_C"/>
</dbReference>
<dbReference type="EMBL" id="JABWAB010000003">
    <property type="protein sequence ID" value="KAF6057420.1"/>
    <property type="molecule type" value="Genomic_DNA"/>
</dbReference>
<accession>A0A8X7NPS9</accession>
<reference evidence="5" key="1">
    <citation type="submission" date="2020-03" db="EMBL/GenBank/DDBJ databases">
        <title>FDA dAtabase for Regulatory Grade micrObial Sequences (FDA-ARGOS): Supporting development and validation of Infectious Disease Dx tests.</title>
        <authorList>
            <person name="Campos J."/>
            <person name="Goldberg B."/>
            <person name="Tallon L."/>
            <person name="Sadzewicz L."/>
            <person name="Vavikolanu K."/>
            <person name="Mehta A."/>
            <person name="Aluvathingal J."/>
            <person name="Nadendla S."/>
            <person name="Nandy P."/>
            <person name="Geyer C."/>
            <person name="Yan Y."/>
            <person name="Sichtig H."/>
        </authorList>
    </citation>
    <scope>NUCLEOTIDE SEQUENCE [LARGE SCALE GENOMIC DNA]</scope>
    <source>
        <strain evidence="5">FDAARGOS_652</strain>
    </source>
</reference>
<dbReference type="Proteomes" id="UP000590412">
    <property type="component" value="Unassembled WGS sequence"/>
</dbReference>
<dbReference type="Pfam" id="PF04841">
    <property type="entry name" value="Vps16_N"/>
    <property type="match status" value="1"/>
</dbReference>
<dbReference type="OrthoDB" id="1792at2759"/>
<feature type="domain" description="Vps16 C-terminal" evidence="3">
    <location>
        <begin position="694"/>
        <end position="921"/>
    </location>
</feature>
<dbReference type="Pfam" id="PF04840">
    <property type="entry name" value="Vps16_C"/>
    <property type="match status" value="2"/>
</dbReference>
<name>A0A8X7NPS9_CANPA</name>
<keyword evidence="2" id="KW-0813">Transport</keyword>
<dbReference type="PIRSF" id="PIRSF007949">
    <property type="entry name" value="VPS16"/>
    <property type="match status" value="1"/>
</dbReference>
<comment type="function">
    <text evidence="2">Essential for vacuolar protein sorting. Required for vacuole biogenesis, stability and to maintain vacuole morphology.</text>
</comment>
<dbReference type="GO" id="GO:0006886">
    <property type="term" value="P:intracellular protein transport"/>
    <property type="evidence" value="ECO:0007669"/>
    <property type="project" value="InterPro"/>
</dbReference>
<proteinExistence type="inferred from homology"/>
<dbReference type="InterPro" id="IPR038132">
    <property type="entry name" value="Vps16_C_sf"/>
</dbReference>
<dbReference type="PANTHER" id="PTHR12811">
    <property type="entry name" value="VACUOLAR PROTEIN SORTING VPS16"/>
    <property type="match status" value="1"/>
</dbReference>
<gene>
    <name evidence="5" type="ORF">FOB60_001975</name>
</gene>
<dbReference type="GO" id="GO:0003779">
    <property type="term" value="F:actin binding"/>
    <property type="evidence" value="ECO:0007669"/>
    <property type="project" value="TreeGrafter"/>
</dbReference>
<feature type="domain" description="Vps16 C-terminal" evidence="3">
    <location>
        <begin position="568"/>
        <end position="648"/>
    </location>
</feature>
<sequence length="933" mass="106350">MPTNPSFNWSRLQNVYYDIQTCYLPLSWSIENLYSNYRISFAPNTTLIAVASNSVPHPNLVEVYGLSGNKVTSVVYNSTPTDYISDFHFRREDLVLILNNGRFRYYIDLVGNFNEYRFTDELISLDDMTVNGKNNNESAVETGRMITNLENDEVEEIINIIETQTSDNYLVVRLEDKLILTNLETFQNYEIDISSCSSKGIEGLSINESGENVVIYIACQKTILVLKVDFGLSIFELVDQELTDGPFNTISISPNGQLAALYNSTHNKVFVVTSSFDQILLEYDTSNDSGSPYQVSWCGNDAIALSLKDEIKLIGPDQQSISFFYDIDEDDEFDLDNLLLKDSGKNNLSYTIPIIQTLSDGLRVVTSEKVQYLYRVPEKTVAMYQIGSNSPSSILADCIGKFVSNAAKAHANIALLKADGVLSMAMEDVLQVALDELDTSWHKKALKAVSFGKVYAEGTFDADKYVTVLNTVRALNQLRAPELGLFLTHSEIQYIGWKEVVKMLLRRNQHYMALRITRSLGLKDLMPLIYIHWCCYKIRKESNLSDIQLFKLIANKLLSTSNKKRNYISIDMIADVAHEEGRVILTNLLIDLEPSIANKIKKLVDFDEVELALVKAFQSGDYSLSLLMLMHIQDILPTSDFFEILNQNESKHYNSAIQSEIRDLQVEIPSDTIPIKGEVIGHTWVESLGKSHSKLMEKFLTHEDKTHELNLLKLKEFARTQLVAESEGEEYYNSYKKLLTKCLRRSIRTTTMKAIERELKILELQNRLGKTYLTNFYSEKSLTSILTKLIKMNQIKPASKIVKEFSIPQEKFWHLVLSTYSKAHEFDRLYEFVFGSLDVSTGKSPIGFEPIIDAGFANNAPKEHISAYIRNSVKYKYDEKIRLFIRNEDYESAAQEAYKNKDIEILRNLQQNVPNSDTKALQVIKTSMQKLGY</sequence>
<comment type="similarity">
    <text evidence="1 2">Belongs to the VPS16 family.</text>
</comment>
<dbReference type="Gene3D" id="1.10.150.780">
    <property type="entry name" value="Vps16, C-terminal region"/>
    <property type="match status" value="1"/>
</dbReference>
<comment type="caution">
    <text evidence="5">The sequence shown here is derived from an EMBL/GenBank/DDBJ whole genome shotgun (WGS) entry which is preliminary data.</text>
</comment>